<dbReference type="Proteomes" id="UP000199337">
    <property type="component" value="Unassembled WGS sequence"/>
</dbReference>
<sequence length="140" mass="16117">MSKPMLLIQRFQEKQESDEEKQYAGEFNDLEIIAIAIYGKDVEVPLPVVTQRVFDGEIKFKFPTEITAGAAKTRLVYRYTLPQWLELLEITTLPVSPAGLKQIMIPVLLYLKKGYPDIFSDVEYDVNFDPDQYAEIIPVQ</sequence>
<accession>A0A1I2ZMS1</accession>
<evidence type="ECO:0000313" key="1">
    <source>
        <dbReference type="EMBL" id="SFH38916.1"/>
    </source>
</evidence>
<dbReference type="Gene3D" id="3.30.70.3180">
    <property type="match status" value="1"/>
</dbReference>
<evidence type="ECO:0000313" key="2">
    <source>
        <dbReference type="Proteomes" id="UP000199337"/>
    </source>
</evidence>
<dbReference type="InterPro" id="IPR036098">
    <property type="entry name" value="Thymidylate_synthase_ThyX_sf"/>
</dbReference>
<gene>
    <name evidence="1" type="ORF">SAMN05660649_05017</name>
</gene>
<dbReference type="GO" id="GO:0050660">
    <property type="term" value="F:flavin adenine dinucleotide binding"/>
    <property type="evidence" value="ECO:0007669"/>
    <property type="project" value="InterPro"/>
</dbReference>
<dbReference type="OrthoDB" id="1807126at2"/>
<dbReference type="AlphaFoldDB" id="A0A1I2ZMS1"/>
<dbReference type="EMBL" id="FOOX01000032">
    <property type="protein sequence ID" value="SFH38916.1"/>
    <property type="molecule type" value="Genomic_DNA"/>
</dbReference>
<protein>
    <submittedName>
        <fullName evidence="1">Uncharacterized protein</fullName>
    </submittedName>
</protein>
<dbReference type="GO" id="GO:0050797">
    <property type="term" value="F:thymidylate synthase (FAD) activity"/>
    <property type="evidence" value="ECO:0007669"/>
    <property type="project" value="InterPro"/>
</dbReference>
<keyword evidence="2" id="KW-1185">Reference proteome</keyword>
<dbReference type="GO" id="GO:0006231">
    <property type="term" value="P:dTMP biosynthetic process"/>
    <property type="evidence" value="ECO:0007669"/>
    <property type="project" value="InterPro"/>
</dbReference>
<name>A0A1I2ZMS1_9FIRM</name>
<dbReference type="RefSeq" id="WP_092475994.1">
    <property type="nucleotide sequence ID" value="NZ_FOOX01000032.1"/>
</dbReference>
<dbReference type="STRING" id="341036.SAMN05660649_05017"/>
<proteinExistence type="predicted"/>
<reference evidence="2" key="1">
    <citation type="submission" date="2016-10" db="EMBL/GenBank/DDBJ databases">
        <authorList>
            <person name="Varghese N."/>
            <person name="Submissions S."/>
        </authorList>
    </citation>
    <scope>NUCLEOTIDE SEQUENCE [LARGE SCALE GENOMIC DNA]</scope>
    <source>
        <strain evidence="2">DSM 17038</strain>
    </source>
</reference>
<organism evidence="1 2">
    <name type="scientific">Desulfotruncus arcticus DSM 17038</name>
    <dbReference type="NCBI Taxonomy" id="1121424"/>
    <lineage>
        <taxon>Bacteria</taxon>
        <taxon>Bacillati</taxon>
        <taxon>Bacillota</taxon>
        <taxon>Clostridia</taxon>
        <taxon>Eubacteriales</taxon>
        <taxon>Desulfallaceae</taxon>
        <taxon>Desulfotruncus</taxon>
    </lineage>
</organism>